<evidence type="ECO:0000256" key="4">
    <source>
        <dbReference type="ARBA" id="ARBA00022729"/>
    </source>
</evidence>
<dbReference type="Proteomes" id="UP001213000">
    <property type="component" value="Unassembled WGS sequence"/>
</dbReference>
<sequence>MLISPFIIVALFPALLVSANKETSQASVRRHCGTHISESKLAAVERTFRSLRFGAGASTDYTHTLYADLHFHVVYENKTLEGGYIPEQQIKDQIDVLNADYGLTGIRWKHTNTTRTKNSEWFNRVAPWNDHENNMKSSLRAGGPGSLNVYSVGFRDGGAAGLLGYSTFPWDYTNKAFLDGVVVLYSSLPEGTLAPYNKGRTLTHEIGHWLGLYHTFQGGCEGPGDFVDDTPAEDSPAYGCPSKRDSCPGDPGLDPIHNFMDYSDDACMREFTKGQISRLRAQIDAYRGMRR</sequence>
<dbReference type="InterPro" id="IPR024079">
    <property type="entry name" value="MetalloPept_cat_dom_sf"/>
</dbReference>
<evidence type="ECO:0000256" key="8">
    <source>
        <dbReference type="ARBA" id="ARBA00023157"/>
    </source>
</evidence>
<keyword evidence="2" id="KW-0645">Protease</keyword>
<dbReference type="CDD" id="cd04275">
    <property type="entry name" value="ZnMc_pappalysin_like"/>
    <property type="match status" value="1"/>
</dbReference>
<evidence type="ECO:0000256" key="9">
    <source>
        <dbReference type="SAM" id="SignalP"/>
    </source>
</evidence>
<keyword evidence="4 9" id="KW-0732">Signal</keyword>
<evidence type="ECO:0000256" key="2">
    <source>
        <dbReference type="ARBA" id="ARBA00022670"/>
    </source>
</evidence>
<name>A0AAD5W154_9AGAR</name>
<dbReference type="PANTHER" id="PTHR47466:SF1">
    <property type="entry name" value="METALLOPROTEASE MEP1 (AFU_ORTHOLOGUE AFUA_1G07730)-RELATED"/>
    <property type="match status" value="1"/>
</dbReference>
<keyword evidence="3" id="KW-0479">Metal-binding</keyword>
<comment type="caution">
    <text evidence="11">The sequence shown here is derived from an EMBL/GenBank/DDBJ whole genome shotgun (WGS) entry which is preliminary data.</text>
</comment>
<feature type="domain" description="Peptidase M43 pregnancy-associated plasma-A" evidence="10">
    <location>
        <begin position="196"/>
        <end position="283"/>
    </location>
</feature>
<dbReference type="InterPro" id="IPR008754">
    <property type="entry name" value="Peptidase_M43"/>
</dbReference>
<dbReference type="PANTHER" id="PTHR47466">
    <property type="match status" value="1"/>
</dbReference>
<proteinExistence type="inferred from homology"/>
<keyword evidence="8" id="KW-1015">Disulfide bond</keyword>
<dbReference type="SUPFAM" id="SSF55486">
    <property type="entry name" value="Metalloproteases ('zincins'), catalytic domain"/>
    <property type="match status" value="1"/>
</dbReference>
<evidence type="ECO:0000256" key="5">
    <source>
        <dbReference type="ARBA" id="ARBA00022801"/>
    </source>
</evidence>
<evidence type="ECO:0000259" key="10">
    <source>
        <dbReference type="Pfam" id="PF05572"/>
    </source>
</evidence>
<comment type="similarity">
    <text evidence="1">Belongs to the peptidase M43B family.</text>
</comment>
<dbReference type="GO" id="GO:0046872">
    <property type="term" value="F:metal ion binding"/>
    <property type="evidence" value="ECO:0007669"/>
    <property type="project" value="UniProtKB-KW"/>
</dbReference>
<keyword evidence="12" id="KW-1185">Reference proteome</keyword>
<feature type="signal peptide" evidence="9">
    <location>
        <begin position="1"/>
        <end position="19"/>
    </location>
</feature>
<accession>A0AAD5W154</accession>
<evidence type="ECO:0000256" key="3">
    <source>
        <dbReference type="ARBA" id="ARBA00022723"/>
    </source>
</evidence>
<reference evidence="11" key="1">
    <citation type="submission" date="2022-07" db="EMBL/GenBank/DDBJ databases">
        <title>Genome Sequence of Leucocoprinus birnbaumii.</title>
        <authorList>
            <person name="Buettner E."/>
        </authorList>
    </citation>
    <scope>NUCLEOTIDE SEQUENCE</scope>
    <source>
        <strain evidence="11">VT141</strain>
    </source>
</reference>
<evidence type="ECO:0000313" key="12">
    <source>
        <dbReference type="Proteomes" id="UP001213000"/>
    </source>
</evidence>
<keyword evidence="7" id="KW-0482">Metalloprotease</keyword>
<evidence type="ECO:0000313" key="11">
    <source>
        <dbReference type="EMBL" id="KAJ3575852.1"/>
    </source>
</evidence>
<keyword evidence="6" id="KW-0862">Zinc</keyword>
<gene>
    <name evidence="11" type="ORF">NP233_g824</name>
</gene>
<evidence type="ECO:0000256" key="6">
    <source>
        <dbReference type="ARBA" id="ARBA00022833"/>
    </source>
</evidence>
<dbReference type="EMBL" id="JANIEX010000025">
    <property type="protein sequence ID" value="KAJ3575852.1"/>
    <property type="molecule type" value="Genomic_DNA"/>
</dbReference>
<keyword evidence="5" id="KW-0378">Hydrolase</keyword>
<dbReference type="AlphaFoldDB" id="A0AAD5W154"/>
<feature type="chain" id="PRO_5041944582" description="Peptidase M43 pregnancy-associated plasma-A domain-containing protein" evidence="9">
    <location>
        <begin position="20"/>
        <end position="291"/>
    </location>
</feature>
<dbReference type="GO" id="GO:0008237">
    <property type="term" value="F:metallopeptidase activity"/>
    <property type="evidence" value="ECO:0007669"/>
    <property type="project" value="UniProtKB-KW"/>
</dbReference>
<protein>
    <recommendedName>
        <fullName evidence="10">Peptidase M43 pregnancy-associated plasma-A domain-containing protein</fullName>
    </recommendedName>
</protein>
<organism evidence="11 12">
    <name type="scientific">Leucocoprinus birnbaumii</name>
    <dbReference type="NCBI Taxonomy" id="56174"/>
    <lineage>
        <taxon>Eukaryota</taxon>
        <taxon>Fungi</taxon>
        <taxon>Dikarya</taxon>
        <taxon>Basidiomycota</taxon>
        <taxon>Agaricomycotina</taxon>
        <taxon>Agaricomycetes</taxon>
        <taxon>Agaricomycetidae</taxon>
        <taxon>Agaricales</taxon>
        <taxon>Agaricineae</taxon>
        <taxon>Agaricaceae</taxon>
        <taxon>Leucocoprinus</taxon>
    </lineage>
</organism>
<dbReference type="Gene3D" id="3.40.390.10">
    <property type="entry name" value="Collagenase (Catalytic Domain)"/>
    <property type="match status" value="1"/>
</dbReference>
<evidence type="ECO:0000256" key="1">
    <source>
        <dbReference type="ARBA" id="ARBA00008721"/>
    </source>
</evidence>
<dbReference type="GO" id="GO:0006508">
    <property type="term" value="P:proteolysis"/>
    <property type="evidence" value="ECO:0007669"/>
    <property type="project" value="UniProtKB-KW"/>
</dbReference>
<dbReference type="Pfam" id="PF05572">
    <property type="entry name" value="Peptidase_M43"/>
    <property type="match status" value="1"/>
</dbReference>
<evidence type="ECO:0000256" key="7">
    <source>
        <dbReference type="ARBA" id="ARBA00023049"/>
    </source>
</evidence>